<dbReference type="Proteomes" id="UP000696280">
    <property type="component" value="Unassembled WGS sequence"/>
</dbReference>
<evidence type="ECO:0000256" key="1">
    <source>
        <dbReference type="SAM" id="MobiDB-lite"/>
    </source>
</evidence>
<comment type="caution">
    <text evidence="2">The sequence shown here is derived from an EMBL/GenBank/DDBJ whole genome shotgun (WGS) entry which is preliminary data.</text>
</comment>
<reference evidence="2" key="1">
    <citation type="submission" date="2021-07" db="EMBL/GenBank/DDBJ databases">
        <authorList>
            <person name="Durling M."/>
        </authorList>
    </citation>
    <scope>NUCLEOTIDE SEQUENCE</scope>
</reference>
<proteinExistence type="predicted"/>
<protein>
    <submittedName>
        <fullName evidence="2">Uncharacterized protein</fullName>
    </submittedName>
</protein>
<dbReference type="EMBL" id="CAJVRL010000070">
    <property type="protein sequence ID" value="CAG8956207.1"/>
    <property type="molecule type" value="Genomic_DNA"/>
</dbReference>
<organism evidence="2 3">
    <name type="scientific">Hymenoscyphus fraxineus</name>
    <dbReference type="NCBI Taxonomy" id="746836"/>
    <lineage>
        <taxon>Eukaryota</taxon>
        <taxon>Fungi</taxon>
        <taxon>Dikarya</taxon>
        <taxon>Ascomycota</taxon>
        <taxon>Pezizomycotina</taxon>
        <taxon>Leotiomycetes</taxon>
        <taxon>Helotiales</taxon>
        <taxon>Helotiaceae</taxon>
        <taxon>Hymenoscyphus</taxon>
    </lineage>
</organism>
<accession>A0A9N9L277</accession>
<dbReference type="AlphaFoldDB" id="A0A9N9L277"/>
<feature type="region of interest" description="Disordered" evidence="1">
    <location>
        <begin position="1"/>
        <end position="49"/>
    </location>
</feature>
<name>A0A9N9L277_9HELO</name>
<gene>
    <name evidence="2" type="ORF">HYFRA_00003587</name>
</gene>
<evidence type="ECO:0000313" key="2">
    <source>
        <dbReference type="EMBL" id="CAG8956207.1"/>
    </source>
</evidence>
<evidence type="ECO:0000313" key="3">
    <source>
        <dbReference type="Proteomes" id="UP000696280"/>
    </source>
</evidence>
<sequence length="80" mass="9013">MPSGKREGHGFLGLNLNPKVSKDSKSKSSQSTKRRSCRGHGNTNPCSHDISQCIDPYAKDCEMDCNYGCKEERERWYQGS</sequence>
<keyword evidence="3" id="KW-1185">Reference proteome</keyword>